<comment type="caution">
    <text evidence="1">The sequence shown here is derived from an EMBL/GenBank/DDBJ whole genome shotgun (WGS) entry which is preliminary data.</text>
</comment>
<gene>
    <name evidence="1" type="ORF">BV898_18226</name>
</gene>
<dbReference type="Proteomes" id="UP000192578">
    <property type="component" value="Unassembled WGS sequence"/>
</dbReference>
<evidence type="ECO:0000313" key="2">
    <source>
        <dbReference type="Proteomes" id="UP000192578"/>
    </source>
</evidence>
<organism evidence="1 2">
    <name type="scientific">Hypsibius exemplaris</name>
    <name type="common">Freshwater tardigrade</name>
    <dbReference type="NCBI Taxonomy" id="2072580"/>
    <lineage>
        <taxon>Eukaryota</taxon>
        <taxon>Metazoa</taxon>
        <taxon>Ecdysozoa</taxon>
        <taxon>Tardigrada</taxon>
        <taxon>Eutardigrada</taxon>
        <taxon>Parachela</taxon>
        <taxon>Hypsibioidea</taxon>
        <taxon>Hypsibiidae</taxon>
        <taxon>Hypsibius</taxon>
    </lineage>
</organism>
<protein>
    <submittedName>
        <fullName evidence="1">Uncharacterized protein</fullName>
    </submittedName>
</protein>
<dbReference type="AlphaFoldDB" id="A0A9X6NIF7"/>
<feature type="non-terminal residue" evidence="1">
    <location>
        <position position="1"/>
    </location>
</feature>
<proteinExistence type="predicted"/>
<sequence length="102" mass="11443">MAAPPTYSPPPNISPVTVVMLPHTITTTVTCLNLWRTTHSKPQYHLHSSKMAIFSRHNSKRISKDPRSARRKCSALVLKEKNIKHSKLGTQGSERCEAKHTS</sequence>
<dbReference type="EMBL" id="MTYJ01000347">
    <property type="protein sequence ID" value="OWA53804.1"/>
    <property type="molecule type" value="Genomic_DNA"/>
</dbReference>
<accession>A0A9X6NIF7</accession>
<keyword evidence="2" id="KW-1185">Reference proteome</keyword>
<evidence type="ECO:0000313" key="1">
    <source>
        <dbReference type="EMBL" id="OWA53804.1"/>
    </source>
</evidence>
<reference evidence="2" key="1">
    <citation type="submission" date="2017-01" db="EMBL/GenBank/DDBJ databases">
        <title>Comparative genomics of anhydrobiosis in the tardigrade Hypsibius dujardini.</title>
        <authorList>
            <person name="Yoshida Y."/>
            <person name="Koutsovoulos G."/>
            <person name="Laetsch D."/>
            <person name="Stevens L."/>
            <person name="Kumar S."/>
            <person name="Horikawa D."/>
            <person name="Ishino K."/>
            <person name="Komine S."/>
            <person name="Tomita M."/>
            <person name="Blaxter M."/>
            <person name="Arakawa K."/>
        </authorList>
    </citation>
    <scope>NUCLEOTIDE SEQUENCE [LARGE SCALE GENOMIC DNA]</scope>
    <source>
        <strain evidence="2">Z151</strain>
    </source>
</reference>
<name>A0A9X6NIF7_HYPEX</name>